<sequence length="204" mass="23513">MFSHLSGGRDLVLRDGVGLKLDTPWKVPYKTGRRAGRAIRACRPAVSAYVLRAPPPLGATKAKPRPPIVPHEPDGLLHEARDVAYRHRNKHRPHYRINTEHWPRTNYLSPYRCRFVSLMDVAVTGRSTYLSLGINKKSAVRYRYRPRVPRAYFNKIRRCSVHFVQAADIIVHAKQPCERREARGAMDRRSFGTLYKTQTFGIQE</sequence>
<name>A0A4C1XJ76_EUMVA</name>
<protein>
    <submittedName>
        <fullName evidence="1">Uncharacterized protein</fullName>
    </submittedName>
</protein>
<organism evidence="1 2">
    <name type="scientific">Eumeta variegata</name>
    <name type="common">Bagworm moth</name>
    <name type="synonym">Eumeta japonica</name>
    <dbReference type="NCBI Taxonomy" id="151549"/>
    <lineage>
        <taxon>Eukaryota</taxon>
        <taxon>Metazoa</taxon>
        <taxon>Ecdysozoa</taxon>
        <taxon>Arthropoda</taxon>
        <taxon>Hexapoda</taxon>
        <taxon>Insecta</taxon>
        <taxon>Pterygota</taxon>
        <taxon>Neoptera</taxon>
        <taxon>Endopterygota</taxon>
        <taxon>Lepidoptera</taxon>
        <taxon>Glossata</taxon>
        <taxon>Ditrysia</taxon>
        <taxon>Tineoidea</taxon>
        <taxon>Psychidae</taxon>
        <taxon>Oiketicinae</taxon>
        <taxon>Eumeta</taxon>
    </lineage>
</organism>
<dbReference type="EMBL" id="BGZK01000880">
    <property type="protein sequence ID" value="GBP63821.1"/>
    <property type="molecule type" value="Genomic_DNA"/>
</dbReference>
<proteinExistence type="predicted"/>
<accession>A0A4C1XJ76</accession>
<comment type="caution">
    <text evidence="1">The sequence shown here is derived from an EMBL/GenBank/DDBJ whole genome shotgun (WGS) entry which is preliminary data.</text>
</comment>
<evidence type="ECO:0000313" key="1">
    <source>
        <dbReference type="EMBL" id="GBP63821.1"/>
    </source>
</evidence>
<dbReference type="AlphaFoldDB" id="A0A4C1XJ76"/>
<dbReference type="Proteomes" id="UP000299102">
    <property type="component" value="Unassembled WGS sequence"/>
</dbReference>
<reference evidence="1 2" key="1">
    <citation type="journal article" date="2019" name="Commun. Biol.">
        <title>The bagworm genome reveals a unique fibroin gene that provides high tensile strength.</title>
        <authorList>
            <person name="Kono N."/>
            <person name="Nakamura H."/>
            <person name="Ohtoshi R."/>
            <person name="Tomita M."/>
            <person name="Numata K."/>
            <person name="Arakawa K."/>
        </authorList>
    </citation>
    <scope>NUCLEOTIDE SEQUENCE [LARGE SCALE GENOMIC DNA]</scope>
</reference>
<gene>
    <name evidence="1" type="ORF">EVAR_44923_1</name>
</gene>
<keyword evidence="2" id="KW-1185">Reference proteome</keyword>
<evidence type="ECO:0000313" key="2">
    <source>
        <dbReference type="Proteomes" id="UP000299102"/>
    </source>
</evidence>